<name>A0A392N124_9FABA</name>
<evidence type="ECO:0000313" key="1">
    <source>
        <dbReference type="EMBL" id="MCH93441.1"/>
    </source>
</evidence>
<comment type="caution">
    <text evidence="1">The sequence shown here is derived from an EMBL/GenBank/DDBJ whole genome shotgun (WGS) entry which is preliminary data.</text>
</comment>
<organism evidence="1 2">
    <name type="scientific">Trifolium medium</name>
    <dbReference type="NCBI Taxonomy" id="97028"/>
    <lineage>
        <taxon>Eukaryota</taxon>
        <taxon>Viridiplantae</taxon>
        <taxon>Streptophyta</taxon>
        <taxon>Embryophyta</taxon>
        <taxon>Tracheophyta</taxon>
        <taxon>Spermatophyta</taxon>
        <taxon>Magnoliopsida</taxon>
        <taxon>eudicotyledons</taxon>
        <taxon>Gunneridae</taxon>
        <taxon>Pentapetalae</taxon>
        <taxon>rosids</taxon>
        <taxon>fabids</taxon>
        <taxon>Fabales</taxon>
        <taxon>Fabaceae</taxon>
        <taxon>Papilionoideae</taxon>
        <taxon>50 kb inversion clade</taxon>
        <taxon>NPAAA clade</taxon>
        <taxon>Hologalegina</taxon>
        <taxon>IRL clade</taxon>
        <taxon>Trifolieae</taxon>
        <taxon>Trifolium</taxon>
    </lineage>
</organism>
<accession>A0A392N124</accession>
<keyword evidence="2" id="KW-1185">Reference proteome</keyword>
<reference evidence="1 2" key="1">
    <citation type="journal article" date="2018" name="Front. Plant Sci.">
        <title>Red Clover (Trifolium pratense) and Zigzag Clover (T. medium) - A Picture of Genomic Similarities and Differences.</title>
        <authorList>
            <person name="Dluhosova J."/>
            <person name="Istvanek J."/>
            <person name="Nedelnik J."/>
            <person name="Repkova J."/>
        </authorList>
    </citation>
    <scope>NUCLEOTIDE SEQUENCE [LARGE SCALE GENOMIC DNA]</scope>
    <source>
        <strain evidence="2">cv. 10/8</strain>
        <tissue evidence="1">Leaf</tissue>
    </source>
</reference>
<dbReference type="EMBL" id="LXQA010024938">
    <property type="protein sequence ID" value="MCH93441.1"/>
    <property type="molecule type" value="Genomic_DNA"/>
</dbReference>
<protein>
    <submittedName>
        <fullName evidence="1">Uncharacterized protein</fullName>
    </submittedName>
</protein>
<evidence type="ECO:0000313" key="2">
    <source>
        <dbReference type="Proteomes" id="UP000265520"/>
    </source>
</evidence>
<proteinExistence type="predicted"/>
<dbReference type="AlphaFoldDB" id="A0A392N124"/>
<feature type="non-terminal residue" evidence="1">
    <location>
        <position position="79"/>
    </location>
</feature>
<dbReference type="Proteomes" id="UP000265520">
    <property type="component" value="Unassembled WGS sequence"/>
</dbReference>
<sequence>MLTISTVSIEKGTNEMAVCLVKVKHRKFTSVLNSYCVDGPYLTFASAMLEMQEEAEHEKYLAITKEKKEKKKKARKPIE</sequence>